<keyword evidence="7 8" id="KW-0408">Iron</keyword>
<feature type="transmembrane region" description="Helical" evidence="10">
    <location>
        <begin position="6"/>
        <end position="24"/>
    </location>
</feature>
<evidence type="ECO:0000256" key="9">
    <source>
        <dbReference type="RuleBase" id="RU000461"/>
    </source>
</evidence>
<comment type="similarity">
    <text evidence="2 9">Belongs to the cytochrome P450 family.</text>
</comment>
<dbReference type="InterPro" id="IPR002403">
    <property type="entry name" value="Cyt_P450_E_grp-IV"/>
</dbReference>
<evidence type="ECO:0000256" key="10">
    <source>
        <dbReference type="SAM" id="Phobius"/>
    </source>
</evidence>
<dbReference type="GO" id="GO:0016020">
    <property type="term" value="C:membrane"/>
    <property type="evidence" value="ECO:0007669"/>
    <property type="project" value="UniProtKB-SubCell"/>
</dbReference>
<keyword evidence="10" id="KW-0472">Membrane</keyword>
<dbReference type="PRINTS" id="PR00465">
    <property type="entry name" value="EP450IV"/>
</dbReference>
<evidence type="ECO:0000313" key="11">
    <source>
        <dbReference type="EMBL" id="CAE6072539.1"/>
    </source>
</evidence>
<evidence type="ECO:0000256" key="5">
    <source>
        <dbReference type="ARBA" id="ARBA00022723"/>
    </source>
</evidence>
<evidence type="ECO:0000256" key="8">
    <source>
        <dbReference type="PIRSR" id="PIRSR602403-1"/>
    </source>
</evidence>
<comment type="cofactor">
    <cofactor evidence="8">
        <name>heme</name>
        <dbReference type="ChEBI" id="CHEBI:30413"/>
    </cofactor>
</comment>
<dbReference type="Pfam" id="PF00067">
    <property type="entry name" value="p450"/>
    <property type="match status" value="2"/>
</dbReference>
<dbReference type="GO" id="GO:0016132">
    <property type="term" value="P:brassinosteroid biosynthetic process"/>
    <property type="evidence" value="ECO:0007669"/>
    <property type="project" value="TreeGrafter"/>
</dbReference>
<dbReference type="GO" id="GO:0004497">
    <property type="term" value="F:monooxygenase activity"/>
    <property type="evidence" value="ECO:0007669"/>
    <property type="project" value="UniProtKB-KW"/>
</dbReference>
<evidence type="ECO:0000256" key="2">
    <source>
        <dbReference type="ARBA" id="ARBA00010617"/>
    </source>
</evidence>
<sequence>MSFVWNVSICVTALVVVVISKWWYRWSNPKCNGKLPPGSMGFPIIGETIQFFKPYGFYEISPFIKKRMLRYGPLFRTNIFGSNTVVTTDPDVIYEVCRQENKSFVTGYPGKFTTLIGKDNPLTEQGNIHKHFKQITLQFFGSDGLKRTMIGDLNRATREDLRSKASQGKFNLKEAVENLIVTNITEKMITNLRPETKKNLIDSLKGFNLEWFQSFFTLSTWRSFYRLVAARKAGLQVISDVYLTRKESGENHGDFLSMILEDTLFNAKSAMDYILTLPFVAKDTTSTVTCLAVKFIAENPKVLSKLKREHEAIIQNREDKEFGISWEEYKHKIPFTNMVINERYTIPAGWIVAVAPSVIHYDPAIYENPLEFNPWRWEGKELVNSSKTFMVFGSGLRSCAGAEFAKLQLAIFLHHLVANYDFSMAHDCEVTRKPLVCFPNGVHINISHSPTK</sequence>
<keyword evidence="9" id="KW-0560">Oxidoreductase</keyword>
<dbReference type="GO" id="GO:0020037">
    <property type="term" value="F:heme binding"/>
    <property type="evidence" value="ECO:0007669"/>
    <property type="project" value="InterPro"/>
</dbReference>
<dbReference type="AlphaFoldDB" id="A0A8S2A8C2"/>
<dbReference type="PANTHER" id="PTHR24286:SF305">
    <property type="entry name" value="CYTOCHROME P450 708A2"/>
    <property type="match status" value="1"/>
</dbReference>
<dbReference type="PROSITE" id="PS00086">
    <property type="entry name" value="CYTOCHROME_P450"/>
    <property type="match status" value="1"/>
</dbReference>
<dbReference type="InterPro" id="IPR036396">
    <property type="entry name" value="Cyt_P450_sf"/>
</dbReference>
<evidence type="ECO:0000256" key="7">
    <source>
        <dbReference type="ARBA" id="ARBA00023004"/>
    </source>
</evidence>
<keyword evidence="3 8" id="KW-0349">Heme</keyword>
<dbReference type="Proteomes" id="UP000682877">
    <property type="component" value="Chromosome 5"/>
</dbReference>
<keyword evidence="5 8" id="KW-0479">Metal-binding</keyword>
<evidence type="ECO:0008006" key="13">
    <source>
        <dbReference type="Google" id="ProtNLM"/>
    </source>
</evidence>
<dbReference type="InterPro" id="IPR001128">
    <property type="entry name" value="Cyt_P450"/>
</dbReference>
<dbReference type="GO" id="GO:0016705">
    <property type="term" value="F:oxidoreductase activity, acting on paired donors, with incorporation or reduction of molecular oxygen"/>
    <property type="evidence" value="ECO:0007669"/>
    <property type="project" value="InterPro"/>
</dbReference>
<keyword evidence="9" id="KW-0503">Monooxygenase</keyword>
<organism evidence="11 12">
    <name type="scientific">Arabidopsis arenosa</name>
    <name type="common">Sand rock-cress</name>
    <name type="synonym">Cardaminopsis arenosa</name>
    <dbReference type="NCBI Taxonomy" id="38785"/>
    <lineage>
        <taxon>Eukaryota</taxon>
        <taxon>Viridiplantae</taxon>
        <taxon>Streptophyta</taxon>
        <taxon>Embryophyta</taxon>
        <taxon>Tracheophyta</taxon>
        <taxon>Spermatophyta</taxon>
        <taxon>Magnoliopsida</taxon>
        <taxon>eudicotyledons</taxon>
        <taxon>Gunneridae</taxon>
        <taxon>Pentapetalae</taxon>
        <taxon>rosids</taxon>
        <taxon>malvids</taxon>
        <taxon>Brassicales</taxon>
        <taxon>Brassicaceae</taxon>
        <taxon>Camelineae</taxon>
        <taxon>Arabidopsis</taxon>
    </lineage>
</organism>
<evidence type="ECO:0000256" key="3">
    <source>
        <dbReference type="ARBA" id="ARBA00022617"/>
    </source>
</evidence>
<reference evidence="11" key="1">
    <citation type="submission" date="2021-01" db="EMBL/GenBank/DDBJ databases">
        <authorList>
            <person name="Bezrukov I."/>
        </authorList>
    </citation>
    <scope>NUCLEOTIDE SEQUENCE</scope>
</reference>
<proteinExistence type="inferred from homology"/>
<dbReference type="SUPFAM" id="SSF48264">
    <property type="entry name" value="Cytochrome P450"/>
    <property type="match status" value="1"/>
</dbReference>
<dbReference type="GO" id="GO:0005506">
    <property type="term" value="F:iron ion binding"/>
    <property type="evidence" value="ECO:0007669"/>
    <property type="project" value="InterPro"/>
</dbReference>
<dbReference type="GO" id="GO:0010268">
    <property type="term" value="P:brassinosteroid homeostasis"/>
    <property type="evidence" value="ECO:0007669"/>
    <property type="project" value="TreeGrafter"/>
</dbReference>
<keyword evidence="4 10" id="KW-0812">Transmembrane</keyword>
<dbReference type="InterPro" id="IPR017972">
    <property type="entry name" value="Cyt_P450_CS"/>
</dbReference>
<name>A0A8S2A8C2_ARAAE</name>
<evidence type="ECO:0000256" key="1">
    <source>
        <dbReference type="ARBA" id="ARBA00004167"/>
    </source>
</evidence>
<keyword evidence="12" id="KW-1185">Reference proteome</keyword>
<dbReference type="Gene3D" id="1.10.630.10">
    <property type="entry name" value="Cytochrome P450"/>
    <property type="match status" value="2"/>
</dbReference>
<dbReference type="EMBL" id="LR999455">
    <property type="protein sequence ID" value="CAE6072539.1"/>
    <property type="molecule type" value="Genomic_DNA"/>
</dbReference>
<keyword evidence="6 10" id="KW-1133">Transmembrane helix</keyword>
<evidence type="ECO:0000256" key="4">
    <source>
        <dbReference type="ARBA" id="ARBA00022692"/>
    </source>
</evidence>
<dbReference type="GO" id="GO:0016125">
    <property type="term" value="P:sterol metabolic process"/>
    <property type="evidence" value="ECO:0007669"/>
    <property type="project" value="TreeGrafter"/>
</dbReference>
<comment type="subcellular location">
    <subcellularLocation>
        <location evidence="1">Membrane</location>
        <topology evidence="1">Single-pass membrane protein</topology>
    </subcellularLocation>
</comment>
<evidence type="ECO:0000313" key="12">
    <source>
        <dbReference type="Proteomes" id="UP000682877"/>
    </source>
</evidence>
<dbReference type="PANTHER" id="PTHR24286">
    <property type="entry name" value="CYTOCHROME P450 26"/>
    <property type="match status" value="1"/>
</dbReference>
<protein>
    <recommendedName>
        <fullName evidence="13">Cytochrome P450</fullName>
    </recommendedName>
</protein>
<accession>A0A8S2A8C2</accession>
<gene>
    <name evidence="11" type="ORF">AARE701A_LOCUS12272</name>
</gene>
<evidence type="ECO:0000256" key="6">
    <source>
        <dbReference type="ARBA" id="ARBA00022989"/>
    </source>
</evidence>
<feature type="binding site" description="axial binding residue" evidence="8">
    <location>
        <position position="399"/>
    </location>
    <ligand>
        <name>heme</name>
        <dbReference type="ChEBI" id="CHEBI:30413"/>
    </ligand>
    <ligandPart>
        <name>Fe</name>
        <dbReference type="ChEBI" id="CHEBI:18248"/>
    </ligandPart>
</feature>